<keyword evidence="3" id="KW-0479">Metal-binding</keyword>
<dbReference type="EMBL" id="FXUA01000001">
    <property type="protein sequence ID" value="SMP04655.1"/>
    <property type="molecule type" value="Genomic_DNA"/>
</dbReference>
<dbReference type="SUPFAM" id="SSF53649">
    <property type="entry name" value="Alkaline phosphatase-like"/>
    <property type="match status" value="1"/>
</dbReference>
<keyword evidence="5" id="KW-0378">Hydrolase</keyword>
<keyword evidence="6" id="KW-0106">Calcium</keyword>
<dbReference type="PANTHER" id="PTHR42693:SF42">
    <property type="entry name" value="ARYLSULFATASE G"/>
    <property type="match status" value="1"/>
</dbReference>
<sequence>MLFKFQYVKKYIVLFLLLVGGVKDSFAQLKSTKPNVVLINVDDLGWADLGFMGSDYYETPNLDKLSRESKVFMNAYAGASNCAPSRASMITGRYPMTHGVYTVDPADRGDKRTRKLFASPNSKVIQDSLYTLGKFFKDQGYTTGTFGKWHISDDPAIHGFDVNIGGSHRGHPGKDGYFSPYNIKLEPVVEGEYLTDRLTNEAITFVKNNQERPFFLYLPFYTVHSPLQGKPDLVEKYQNKKSSKGQNNPVYAAMIQSMDENVGKLLSVLDGLNLTDNTLVIFTSDNGGIRATSYQDPLRAGKGSYYEGGIRVPMLVKWQNQIKAGIENTPVTQMDFYPTIQALIAPDAGIKLDGQSILPLLFDQELDERDLFWHFPIYLEAYDPKEDGSRDPLFRTRPGSVIRSGDWKLHQYFEDGGLELYNLKDDPSEANNLASSNHEKTKDLLKKLEKWRSENGAPIPTTKNPDYDPAFEKSAVEKAVN</sequence>
<evidence type="ECO:0000259" key="8">
    <source>
        <dbReference type="Pfam" id="PF00884"/>
    </source>
</evidence>
<evidence type="ECO:0000256" key="3">
    <source>
        <dbReference type="ARBA" id="ARBA00022723"/>
    </source>
</evidence>
<protein>
    <submittedName>
        <fullName evidence="9">Arylsulfatase A</fullName>
    </submittedName>
</protein>
<feature type="compositionally biased region" description="Basic and acidic residues" evidence="7">
    <location>
        <begin position="470"/>
        <end position="481"/>
    </location>
</feature>
<dbReference type="Proteomes" id="UP001157915">
    <property type="component" value="Unassembled WGS sequence"/>
</dbReference>
<evidence type="ECO:0000256" key="6">
    <source>
        <dbReference type="ARBA" id="ARBA00022837"/>
    </source>
</evidence>
<dbReference type="InterPro" id="IPR017850">
    <property type="entry name" value="Alkaline_phosphatase_core_sf"/>
</dbReference>
<dbReference type="Gene3D" id="3.40.720.10">
    <property type="entry name" value="Alkaline Phosphatase, subunit A"/>
    <property type="match status" value="1"/>
</dbReference>
<keyword evidence="10" id="KW-1185">Reference proteome</keyword>
<comment type="cofactor">
    <cofactor evidence="1">
        <name>Ca(2+)</name>
        <dbReference type="ChEBI" id="CHEBI:29108"/>
    </cofactor>
</comment>
<comment type="caution">
    <text evidence="9">The sequence shown here is derived from an EMBL/GenBank/DDBJ whole genome shotgun (WGS) entry which is preliminary data.</text>
</comment>
<feature type="domain" description="Sulfatase N-terminal" evidence="8">
    <location>
        <begin position="34"/>
        <end position="342"/>
    </location>
</feature>
<evidence type="ECO:0000256" key="1">
    <source>
        <dbReference type="ARBA" id="ARBA00001913"/>
    </source>
</evidence>
<feature type="region of interest" description="Disordered" evidence="7">
    <location>
        <begin position="452"/>
        <end position="481"/>
    </location>
</feature>
<dbReference type="InterPro" id="IPR050738">
    <property type="entry name" value="Sulfatase"/>
</dbReference>
<dbReference type="Pfam" id="PF00884">
    <property type="entry name" value="Sulfatase"/>
    <property type="match status" value="1"/>
</dbReference>
<evidence type="ECO:0000313" key="10">
    <source>
        <dbReference type="Proteomes" id="UP001157915"/>
    </source>
</evidence>
<accession>A0ABY1NA70</accession>
<dbReference type="PANTHER" id="PTHR42693">
    <property type="entry name" value="ARYLSULFATASE FAMILY MEMBER"/>
    <property type="match status" value="1"/>
</dbReference>
<dbReference type="Gene3D" id="3.30.1120.10">
    <property type="match status" value="1"/>
</dbReference>
<dbReference type="CDD" id="cd16144">
    <property type="entry name" value="ARS_like"/>
    <property type="match status" value="1"/>
</dbReference>
<dbReference type="InterPro" id="IPR000917">
    <property type="entry name" value="Sulfatase_N"/>
</dbReference>
<organism evidence="9 10">
    <name type="scientific">Algoriphagus winogradskyi</name>
    <dbReference type="NCBI Taxonomy" id="237017"/>
    <lineage>
        <taxon>Bacteria</taxon>
        <taxon>Pseudomonadati</taxon>
        <taxon>Bacteroidota</taxon>
        <taxon>Cytophagia</taxon>
        <taxon>Cytophagales</taxon>
        <taxon>Cyclobacteriaceae</taxon>
        <taxon>Algoriphagus</taxon>
    </lineage>
</organism>
<gene>
    <name evidence="9" type="ORF">SAMN06265367_101290</name>
</gene>
<reference evidence="9 10" key="1">
    <citation type="submission" date="2017-05" db="EMBL/GenBank/DDBJ databases">
        <authorList>
            <person name="Varghese N."/>
            <person name="Submissions S."/>
        </authorList>
    </citation>
    <scope>NUCLEOTIDE SEQUENCE [LARGE SCALE GENOMIC DNA]</scope>
    <source>
        <strain evidence="9 10">DSM 15360</strain>
    </source>
</reference>
<comment type="similarity">
    <text evidence="2">Belongs to the sulfatase family.</text>
</comment>
<proteinExistence type="inferred from homology"/>
<name>A0ABY1NA70_9BACT</name>
<evidence type="ECO:0000256" key="2">
    <source>
        <dbReference type="ARBA" id="ARBA00008779"/>
    </source>
</evidence>
<evidence type="ECO:0000256" key="7">
    <source>
        <dbReference type="SAM" id="MobiDB-lite"/>
    </source>
</evidence>
<evidence type="ECO:0000313" key="9">
    <source>
        <dbReference type="EMBL" id="SMP04655.1"/>
    </source>
</evidence>
<evidence type="ECO:0000256" key="5">
    <source>
        <dbReference type="ARBA" id="ARBA00022801"/>
    </source>
</evidence>
<keyword evidence="4" id="KW-0732">Signal</keyword>
<evidence type="ECO:0000256" key="4">
    <source>
        <dbReference type="ARBA" id="ARBA00022729"/>
    </source>
</evidence>